<dbReference type="PANTHER" id="PTHR47851">
    <property type="entry name" value="OS06G0588700 PROTEIN-RELATED"/>
    <property type="match status" value="1"/>
</dbReference>
<reference evidence="1" key="2">
    <citation type="submission" date="2021-12" db="EMBL/GenBank/DDBJ databases">
        <title>Resequencing data analysis of finger millet.</title>
        <authorList>
            <person name="Hatakeyama M."/>
            <person name="Aluri S."/>
            <person name="Balachadran M.T."/>
            <person name="Sivarajan S.R."/>
            <person name="Poveda L."/>
            <person name="Shimizu-Inatsugi R."/>
            <person name="Schlapbach R."/>
            <person name="Sreeman S.M."/>
            <person name="Shimizu K.K."/>
        </authorList>
    </citation>
    <scope>NUCLEOTIDE SEQUENCE</scope>
</reference>
<dbReference type="AlphaFoldDB" id="A0AAV5BZ50"/>
<organism evidence="1 2">
    <name type="scientific">Eleusine coracana subsp. coracana</name>
    <dbReference type="NCBI Taxonomy" id="191504"/>
    <lineage>
        <taxon>Eukaryota</taxon>
        <taxon>Viridiplantae</taxon>
        <taxon>Streptophyta</taxon>
        <taxon>Embryophyta</taxon>
        <taxon>Tracheophyta</taxon>
        <taxon>Spermatophyta</taxon>
        <taxon>Magnoliopsida</taxon>
        <taxon>Liliopsida</taxon>
        <taxon>Poales</taxon>
        <taxon>Poaceae</taxon>
        <taxon>PACMAD clade</taxon>
        <taxon>Chloridoideae</taxon>
        <taxon>Cynodonteae</taxon>
        <taxon>Eleusininae</taxon>
        <taxon>Eleusine</taxon>
    </lineage>
</organism>
<accession>A0AAV5BZ50</accession>
<dbReference type="EMBL" id="BQKI01000003">
    <property type="protein sequence ID" value="GJM91575.1"/>
    <property type="molecule type" value="Genomic_DNA"/>
</dbReference>
<reference evidence="1" key="1">
    <citation type="journal article" date="2018" name="DNA Res.">
        <title>Multiple hybrid de novo genome assembly of finger millet, an orphan allotetraploid crop.</title>
        <authorList>
            <person name="Hatakeyama M."/>
            <person name="Aluri S."/>
            <person name="Balachadran M.T."/>
            <person name="Sivarajan S.R."/>
            <person name="Patrignani A."/>
            <person name="Gruter S."/>
            <person name="Poveda L."/>
            <person name="Shimizu-Inatsugi R."/>
            <person name="Baeten J."/>
            <person name="Francoijs K.J."/>
            <person name="Nataraja K.N."/>
            <person name="Reddy Y.A.N."/>
            <person name="Phadnis S."/>
            <person name="Ravikumar R.L."/>
            <person name="Schlapbach R."/>
            <person name="Sreeman S.M."/>
            <person name="Shimizu K.K."/>
        </authorList>
    </citation>
    <scope>NUCLEOTIDE SEQUENCE</scope>
</reference>
<name>A0AAV5BZ50_ELECO</name>
<comment type="caution">
    <text evidence="1">The sequence shown here is derived from an EMBL/GenBank/DDBJ whole genome shotgun (WGS) entry which is preliminary data.</text>
</comment>
<evidence type="ECO:0000313" key="2">
    <source>
        <dbReference type="Proteomes" id="UP001054889"/>
    </source>
</evidence>
<dbReference type="PANTHER" id="PTHR47851:SF1">
    <property type="entry name" value="OS06G0588700 PROTEIN"/>
    <property type="match status" value="1"/>
</dbReference>
<evidence type="ECO:0000313" key="1">
    <source>
        <dbReference type="EMBL" id="GJM91575.1"/>
    </source>
</evidence>
<sequence>MEEVVACGADYDSNEHFIASELFVKKEQREMFMILPNNAVKFNWLSRKYKAKYGN</sequence>
<protein>
    <submittedName>
        <fullName evidence="1">Uncharacterized protein</fullName>
    </submittedName>
</protein>
<keyword evidence="2" id="KW-1185">Reference proteome</keyword>
<gene>
    <name evidence="1" type="primary">ga07959</name>
    <name evidence="1" type="ORF">PR202_ga07959</name>
</gene>
<dbReference type="Proteomes" id="UP001054889">
    <property type="component" value="Unassembled WGS sequence"/>
</dbReference>
<proteinExistence type="predicted"/>